<dbReference type="EMBL" id="AWUE01018460">
    <property type="protein sequence ID" value="OMO80179.1"/>
    <property type="molecule type" value="Genomic_DNA"/>
</dbReference>
<name>A0A1R3IC71_9ROSI</name>
<evidence type="ECO:0000256" key="3">
    <source>
        <dbReference type="ARBA" id="ARBA00022603"/>
    </source>
</evidence>
<organism evidence="11 12">
    <name type="scientific">Corchorus olitorius</name>
    <dbReference type="NCBI Taxonomy" id="93759"/>
    <lineage>
        <taxon>Eukaryota</taxon>
        <taxon>Viridiplantae</taxon>
        <taxon>Streptophyta</taxon>
        <taxon>Embryophyta</taxon>
        <taxon>Tracheophyta</taxon>
        <taxon>Spermatophyta</taxon>
        <taxon>Magnoliopsida</taxon>
        <taxon>eudicotyledons</taxon>
        <taxon>Gunneridae</taxon>
        <taxon>Pentapetalae</taxon>
        <taxon>rosids</taxon>
        <taxon>malvids</taxon>
        <taxon>Malvales</taxon>
        <taxon>Malvaceae</taxon>
        <taxon>Grewioideae</taxon>
        <taxon>Apeibeae</taxon>
        <taxon>Corchorus</taxon>
    </lineage>
</organism>
<feature type="region of interest" description="Disordered" evidence="9">
    <location>
        <begin position="59"/>
        <end position="85"/>
    </location>
</feature>
<evidence type="ECO:0000256" key="6">
    <source>
        <dbReference type="ARBA" id="ARBA00022737"/>
    </source>
</evidence>
<comment type="caution">
    <text evidence="11">The sequence shown here is derived from an EMBL/GenBank/DDBJ whole genome shotgun (WGS) entry which is preliminary data.</text>
</comment>
<dbReference type="GO" id="GO:0005634">
    <property type="term" value="C:nucleus"/>
    <property type="evidence" value="ECO:0007669"/>
    <property type="project" value="UniProtKB-SubCell"/>
</dbReference>
<keyword evidence="3 11" id="KW-0489">Methyltransferase</keyword>
<dbReference type="OrthoDB" id="641149at2759"/>
<dbReference type="PANTHER" id="PTHR23068:SF56">
    <property type="entry name" value="DNA (CYTOSINE-5)-METHYLTRANSFERASE DRM2-LIKE"/>
    <property type="match status" value="1"/>
</dbReference>
<dbReference type="Proteomes" id="UP000187203">
    <property type="component" value="Unassembled WGS sequence"/>
</dbReference>
<dbReference type="PANTHER" id="PTHR23068">
    <property type="entry name" value="DNA CYTOSINE-5- -METHYLTRANSFERASE 3-RELATED"/>
    <property type="match status" value="1"/>
</dbReference>
<dbReference type="GO" id="GO:0032259">
    <property type="term" value="P:methylation"/>
    <property type="evidence" value="ECO:0007669"/>
    <property type="project" value="UniProtKB-KW"/>
</dbReference>
<dbReference type="GO" id="GO:0003677">
    <property type="term" value="F:DNA binding"/>
    <property type="evidence" value="ECO:0007669"/>
    <property type="project" value="UniProtKB-KW"/>
</dbReference>
<dbReference type="PROSITE" id="PS51680">
    <property type="entry name" value="SAM_MT_DRM"/>
    <property type="match status" value="1"/>
</dbReference>
<dbReference type="InterPro" id="IPR030380">
    <property type="entry name" value="SAM_MeTfrase_DRM"/>
</dbReference>
<dbReference type="EC" id="2.1.1.37" evidence="2"/>
<keyword evidence="4" id="KW-0808">Transferase</keyword>
<evidence type="ECO:0000256" key="9">
    <source>
        <dbReference type="SAM" id="MobiDB-lite"/>
    </source>
</evidence>
<keyword evidence="7" id="KW-0238">DNA-binding</keyword>
<keyword evidence="12" id="KW-1185">Reference proteome</keyword>
<evidence type="ECO:0000313" key="11">
    <source>
        <dbReference type="EMBL" id="OMO80179.1"/>
    </source>
</evidence>
<keyword evidence="5" id="KW-0949">S-adenosyl-L-methionine</keyword>
<evidence type="ECO:0000256" key="5">
    <source>
        <dbReference type="ARBA" id="ARBA00022691"/>
    </source>
</evidence>
<evidence type="ECO:0000256" key="4">
    <source>
        <dbReference type="ARBA" id="ARBA00022679"/>
    </source>
</evidence>
<evidence type="ECO:0000256" key="2">
    <source>
        <dbReference type="ARBA" id="ARBA00011975"/>
    </source>
</evidence>
<keyword evidence="6" id="KW-0677">Repeat</keyword>
<evidence type="ECO:0000256" key="1">
    <source>
        <dbReference type="ARBA" id="ARBA00004123"/>
    </source>
</evidence>
<evidence type="ECO:0000259" key="10">
    <source>
        <dbReference type="PROSITE" id="PS51680"/>
    </source>
</evidence>
<dbReference type="Pfam" id="PF00145">
    <property type="entry name" value="DNA_methylase"/>
    <property type="match status" value="1"/>
</dbReference>
<gene>
    <name evidence="11" type="ORF">COLO4_24202</name>
</gene>
<dbReference type="InterPro" id="IPR029063">
    <property type="entry name" value="SAM-dependent_MTases_sf"/>
</dbReference>
<dbReference type="Gene3D" id="3.40.50.150">
    <property type="entry name" value="Vaccinia Virus protein VP39"/>
    <property type="match status" value="2"/>
</dbReference>
<sequence>MASSSTGSSKPNFKLVDHFVAMGFPVWMVYKAIEKKGEDDKSLILDTLLAYMGPENSPSKYQCISSSSEESSSESERSSANDLFPDDDSPWIDDFTAKDKMVAILVNMGYPAVDALEAVEKCGLQAEIMELTDYIYTAQMEKQHDVQFQEPAYACPKPPHDDLPSSSRGKRKLCDIRVSRPKEMIGFGVPSHPRHIVERRLPKSALGPPYFYYENVAYSPKGTWETMSRFLDEIKPEFVDSKYFCAAARKRGYIHNLPILNRFCISPKPPCTIQEAFPDNKKWWPYWDPRTQLNCLVTVVSGFKLLSEDIQKRLESCPGDTPPKEVQEYVLVNCRKQNLIWVGKNKVAPLEPEEMEMILGFPKNHTRGGTTRLDKFKALGNSFQVDKVAYHLSVLKKEFPYGMNVLSLFSGIGGAEVALHRLGIPLKHVVSVESSKVNKNIFRSWWKETNQRGTLIEIGDVQHITIDMVGQWIKAFGGFDLIIGGSPCNNLAGGNRVSRNGLDGELSSLFYHYYRILHIVRDMMGR</sequence>
<dbReference type="InterPro" id="IPR001525">
    <property type="entry name" value="C5_MeTfrase"/>
</dbReference>
<evidence type="ECO:0000313" key="12">
    <source>
        <dbReference type="Proteomes" id="UP000187203"/>
    </source>
</evidence>
<dbReference type="InterPro" id="IPR050390">
    <property type="entry name" value="C5-Methyltransferase"/>
</dbReference>
<evidence type="ECO:0000256" key="8">
    <source>
        <dbReference type="ARBA" id="ARBA00023242"/>
    </source>
</evidence>
<dbReference type="GO" id="GO:0003886">
    <property type="term" value="F:DNA (cytosine-5-)-methyltransferase activity"/>
    <property type="evidence" value="ECO:0007669"/>
    <property type="project" value="UniProtKB-EC"/>
</dbReference>
<proteinExistence type="predicted"/>
<accession>A0A1R3IC71</accession>
<dbReference type="SUPFAM" id="SSF53335">
    <property type="entry name" value="S-adenosyl-L-methionine-dependent methyltransferases"/>
    <property type="match status" value="2"/>
</dbReference>
<keyword evidence="8" id="KW-0539">Nucleus</keyword>
<reference evidence="12" key="1">
    <citation type="submission" date="2013-09" db="EMBL/GenBank/DDBJ databases">
        <title>Corchorus olitorius genome sequencing.</title>
        <authorList>
            <person name="Alam M."/>
            <person name="Haque M.S."/>
            <person name="Islam M.S."/>
            <person name="Emdad E.M."/>
            <person name="Islam M.M."/>
            <person name="Ahmed B."/>
            <person name="Halim A."/>
            <person name="Hossen Q.M.M."/>
            <person name="Hossain M.Z."/>
            <person name="Ahmed R."/>
            <person name="Khan M.M."/>
            <person name="Islam R."/>
            <person name="Rashid M.M."/>
            <person name="Khan S.A."/>
            <person name="Rahman M.S."/>
            <person name="Alam M."/>
            <person name="Yahiya A.S."/>
            <person name="Khan M.S."/>
            <person name="Azam M.S."/>
            <person name="Haque T."/>
            <person name="Lashkar M.Z.H."/>
            <person name="Akhand A.I."/>
            <person name="Morshed G."/>
            <person name="Roy S."/>
            <person name="Uddin K.S."/>
            <person name="Rabeya T."/>
            <person name="Hossain A.S."/>
            <person name="Chowdhury A."/>
            <person name="Snigdha A.R."/>
            <person name="Mortoza M.S."/>
            <person name="Matin S.A."/>
            <person name="Hoque S.M.E."/>
            <person name="Islam M.K."/>
            <person name="Roy D.K."/>
            <person name="Haider R."/>
            <person name="Moosa M.M."/>
            <person name="Elias S.M."/>
            <person name="Hasan A.M."/>
            <person name="Jahan S."/>
            <person name="Shafiuddin M."/>
            <person name="Mahmood N."/>
            <person name="Shommy N.S."/>
        </authorList>
    </citation>
    <scope>NUCLEOTIDE SEQUENCE [LARGE SCALE GENOMIC DNA]</scope>
    <source>
        <strain evidence="12">cv. O-4</strain>
    </source>
</reference>
<protein>
    <recommendedName>
        <fullName evidence="2">DNA (cytosine-5-)-methyltransferase</fullName>
        <ecNumber evidence="2">2.1.1.37</ecNumber>
    </recommendedName>
</protein>
<comment type="subcellular location">
    <subcellularLocation>
        <location evidence="1">Nucleus</location>
    </subcellularLocation>
</comment>
<feature type="domain" description="SAM-dependent MTase DRM-type" evidence="10">
    <location>
        <begin position="197"/>
        <end position="526"/>
    </location>
</feature>
<dbReference type="AlphaFoldDB" id="A0A1R3IC71"/>
<dbReference type="STRING" id="93759.A0A1R3IC71"/>
<evidence type="ECO:0000256" key="7">
    <source>
        <dbReference type="ARBA" id="ARBA00023125"/>
    </source>
</evidence>